<evidence type="ECO:0000313" key="1">
    <source>
        <dbReference type="EMBL" id="TCC94025.1"/>
    </source>
</evidence>
<dbReference type="SUPFAM" id="SSF48452">
    <property type="entry name" value="TPR-like"/>
    <property type="match status" value="1"/>
</dbReference>
<name>A0A4R0N2T6_9SPHI</name>
<dbReference type="Gene3D" id="1.25.40.390">
    <property type="match status" value="1"/>
</dbReference>
<sequence length="538" mass="57680">MKKILNCLLISAVVIGFSSCEKFLDVNTNPNSATTATAALVLPQAIVGTASISNTFSQSYSYPAGMFANVAGVGGYGATLTYAYTTSSFTGLWTSTLDNATDYKYVIDQNGTDATLAYSTSIARIMKAFAFARMVDQYNDIPYSKALLGTAALTPTYDKAEDVYKDLVKETTEAIAAITAAQASAATQAIASTADPLFKGDMDKWKRFANTLRLRLLIKMAGVPALTAYATPLFATTASVGYLTDDALVNPGYLKEAGRMNPVYGSLAASATNVRSQTSATTTKWMLAFYNGVKFNDVARGSVIFRAFPNTPANQLGDESAGAVAPIATYTAWFTGADFNTTALGVAKGPTQGAVIMLKAESDFLQAEAQARGYITSGDAGLAAFENGIKASYNYLYKNASDVATKTAADATTFLNDYKANNATSWNVNYTLAPLGTDYNQSILGRKIEAIITQKYIALANIQNDEAFNEYRRTAWPRVVTNGANPPTDTFASKSSVATTPDKIITRILYPQEEYNLNPSNVPTNISLYTSKIFWDVN</sequence>
<protein>
    <submittedName>
        <fullName evidence="1">SusD/RagB family nutrient-binding outer membrane lipoprotein</fullName>
    </submittedName>
</protein>
<dbReference type="EMBL" id="SJSK01000001">
    <property type="protein sequence ID" value="TCC94025.1"/>
    <property type="molecule type" value="Genomic_DNA"/>
</dbReference>
<dbReference type="RefSeq" id="WP_131551889.1">
    <property type="nucleotide sequence ID" value="NZ_SJSK01000001.1"/>
</dbReference>
<dbReference type="PROSITE" id="PS51257">
    <property type="entry name" value="PROKAR_LIPOPROTEIN"/>
    <property type="match status" value="1"/>
</dbReference>
<keyword evidence="1" id="KW-0449">Lipoprotein</keyword>
<dbReference type="Proteomes" id="UP000292884">
    <property type="component" value="Unassembled WGS sequence"/>
</dbReference>
<reference evidence="1 2" key="1">
    <citation type="submission" date="2019-02" db="EMBL/GenBank/DDBJ databases">
        <title>Pedobacter sp. RP-1-13 sp. nov., isolated from Arctic soil.</title>
        <authorList>
            <person name="Dahal R.H."/>
        </authorList>
    </citation>
    <scope>NUCLEOTIDE SEQUENCE [LARGE SCALE GENOMIC DNA]</scope>
    <source>
        <strain evidence="1 2">RP-1-13</strain>
    </source>
</reference>
<organism evidence="1 2">
    <name type="scientific">Pedobacter frigiditerrae</name>
    <dbReference type="NCBI Taxonomy" id="2530452"/>
    <lineage>
        <taxon>Bacteria</taxon>
        <taxon>Pseudomonadati</taxon>
        <taxon>Bacteroidota</taxon>
        <taxon>Sphingobacteriia</taxon>
        <taxon>Sphingobacteriales</taxon>
        <taxon>Sphingobacteriaceae</taxon>
        <taxon>Pedobacter</taxon>
    </lineage>
</organism>
<dbReference type="OrthoDB" id="9766256at2"/>
<dbReference type="Pfam" id="PF12771">
    <property type="entry name" value="SusD-like_2"/>
    <property type="match status" value="1"/>
</dbReference>
<dbReference type="InterPro" id="IPR011990">
    <property type="entry name" value="TPR-like_helical_dom_sf"/>
</dbReference>
<keyword evidence="2" id="KW-1185">Reference proteome</keyword>
<dbReference type="InterPro" id="IPR041662">
    <property type="entry name" value="SusD-like_2"/>
</dbReference>
<comment type="caution">
    <text evidence="1">The sequence shown here is derived from an EMBL/GenBank/DDBJ whole genome shotgun (WGS) entry which is preliminary data.</text>
</comment>
<evidence type="ECO:0000313" key="2">
    <source>
        <dbReference type="Proteomes" id="UP000292884"/>
    </source>
</evidence>
<gene>
    <name evidence="1" type="ORF">EZ428_04420</name>
</gene>
<proteinExistence type="predicted"/>
<accession>A0A4R0N2T6</accession>
<dbReference type="AlphaFoldDB" id="A0A4R0N2T6"/>